<evidence type="ECO:0000259" key="7">
    <source>
        <dbReference type="PROSITE" id="PS50850"/>
    </source>
</evidence>
<gene>
    <name evidence="8" type="ORF">GCM10010412_076690</name>
</gene>
<feature type="transmembrane region" description="Helical" evidence="6">
    <location>
        <begin position="414"/>
        <end position="435"/>
    </location>
</feature>
<dbReference type="PROSITE" id="PS50850">
    <property type="entry name" value="MFS"/>
    <property type="match status" value="1"/>
</dbReference>
<dbReference type="Proteomes" id="UP001501666">
    <property type="component" value="Unassembled WGS sequence"/>
</dbReference>
<evidence type="ECO:0000313" key="8">
    <source>
        <dbReference type="EMBL" id="GAA2688172.1"/>
    </source>
</evidence>
<protein>
    <submittedName>
        <fullName evidence="8">MFS transporter</fullName>
    </submittedName>
</protein>
<evidence type="ECO:0000313" key="9">
    <source>
        <dbReference type="Proteomes" id="UP001501666"/>
    </source>
</evidence>
<feature type="transmembrane region" description="Helical" evidence="6">
    <location>
        <begin position="348"/>
        <end position="367"/>
    </location>
</feature>
<organism evidence="8 9">
    <name type="scientific">Nonomuraea recticatena</name>
    <dbReference type="NCBI Taxonomy" id="46178"/>
    <lineage>
        <taxon>Bacteria</taxon>
        <taxon>Bacillati</taxon>
        <taxon>Actinomycetota</taxon>
        <taxon>Actinomycetes</taxon>
        <taxon>Streptosporangiales</taxon>
        <taxon>Streptosporangiaceae</taxon>
        <taxon>Nonomuraea</taxon>
    </lineage>
</organism>
<dbReference type="InterPro" id="IPR036259">
    <property type="entry name" value="MFS_trans_sf"/>
</dbReference>
<keyword evidence="2 6" id="KW-0812">Transmembrane</keyword>
<dbReference type="SUPFAM" id="SSF103473">
    <property type="entry name" value="MFS general substrate transporter"/>
    <property type="match status" value="1"/>
</dbReference>
<feature type="transmembrane region" description="Helical" evidence="6">
    <location>
        <begin position="240"/>
        <end position="263"/>
    </location>
</feature>
<reference evidence="8 9" key="1">
    <citation type="journal article" date="2019" name="Int. J. Syst. Evol. Microbiol.">
        <title>The Global Catalogue of Microorganisms (GCM) 10K type strain sequencing project: providing services to taxonomists for standard genome sequencing and annotation.</title>
        <authorList>
            <consortium name="The Broad Institute Genomics Platform"/>
            <consortium name="The Broad Institute Genome Sequencing Center for Infectious Disease"/>
            <person name="Wu L."/>
            <person name="Ma J."/>
        </authorList>
    </citation>
    <scope>NUCLEOTIDE SEQUENCE [LARGE SCALE GENOMIC DNA]</scope>
    <source>
        <strain evidence="8 9">JCM 6835</strain>
    </source>
</reference>
<dbReference type="PANTHER" id="PTHR42718">
    <property type="entry name" value="MAJOR FACILITATOR SUPERFAMILY MULTIDRUG TRANSPORTER MFSC"/>
    <property type="match status" value="1"/>
</dbReference>
<feature type="transmembrane region" description="Helical" evidence="6">
    <location>
        <begin position="182"/>
        <end position="203"/>
    </location>
</feature>
<comment type="subcellular location">
    <subcellularLocation>
        <location evidence="1">Cell membrane</location>
        <topology evidence="1">Multi-pass membrane protein</topology>
    </subcellularLocation>
</comment>
<evidence type="ECO:0000256" key="2">
    <source>
        <dbReference type="ARBA" id="ARBA00022692"/>
    </source>
</evidence>
<feature type="transmembrane region" description="Helical" evidence="6">
    <location>
        <begin position="148"/>
        <end position="170"/>
    </location>
</feature>
<feature type="transmembrane region" description="Helical" evidence="6">
    <location>
        <begin position="90"/>
        <end position="109"/>
    </location>
</feature>
<evidence type="ECO:0000256" key="6">
    <source>
        <dbReference type="SAM" id="Phobius"/>
    </source>
</evidence>
<evidence type="ECO:0000256" key="4">
    <source>
        <dbReference type="ARBA" id="ARBA00023136"/>
    </source>
</evidence>
<evidence type="ECO:0000256" key="1">
    <source>
        <dbReference type="ARBA" id="ARBA00004651"/>
    </source>
</evidence>
<dbReference type="Gene3D" id="1.20.1250.20">
    <property type="entry name" value="MFS general substrate transporter like domains"/>
    <property type="match status" value="1"/>
</dbReference>
<dbReference type="CDD" id="cd17321">
    <property type="entry name" value="MFS_MMR_MDR_like"/>
    <property type="match status" value="1"/>
</dbReference>
<dbReference type="Pfam" id="PF07690">
    <property type="entry name" value="MFS_1"/>
    <property type="match status" value="1"/>
</dbReference>
<dbReference type="Gene3D" id="1.20.1720.10">
    <property type="entry name" value="Multidrug resistance protein D"/>
    <property type="match status" value="1"/>
</dbReference>
<feature type="region of interest" description="Disordered" evidence="5">
    <location>
        <begin position="501"/>
        <end position="523"/>
    </location>
</feature>
<keyword evidence="3 6" id="KW-1133">Transmembrane helix</keyword>
<feature type="transmembrane region" description="Helical" evidence="6">
    <location>
        <begin position="215"/>
        <end position="234"/>
    </location>
</feature>
<dbReference type="InterPro" id="IPR011701">
    <property type="entry name" value="MFS"/>
</dbReference>
<feature type="domain" description="Major facilitator superfamily (MFS) profile" evidence="7">
    <location>
        <begin position="24"/>
        <end position="470"/>
    </location>
</feature>
<feature type="transmembrane region" description="Helical" evidence="6">
    <location>
        <begin position="447"/>
        <end position="465"/>
    </location>
</feature>
<keyword evidence="4 6" id="KW-0472">Membrane</keyword>
<keyword evidence="9" id="KW-1185">Reference proteome</keyword>
<feature type="transmembrane region" description="Helical" evidence="6">
    <location>
        <begin position="59"/>
        <end position="78"/>
    </location>
</feature>
<dbReference type="EMBL" id="BAAATE010000029">
    <property type="protein sequence ID" value="GAA2688172.1"/>
    <property type="molecule type" value="Genomic_DNA"/>
</dbReference>
<name>A0ABN3T0K5_9ACTN</name>
<dbReference type="PANTHER" id="PTHR42718:SF39">
    <property type="entry name" value="ACTINORHODIN TRANSPORTER-RELATED"/>
    <property type="match status" value="1"/>
</dbReference>
<feature type="transmembrane region" description="Helical" evidence="6">
    <location>
        <begin position="379"/>
        <end position="402"/>
    </location>
</feature>
<feature type="transmembrane region" description="Helical" evidence="6">
    <location>
        <begin position="320"/>
        <end position="341"/>
    </location>
</feature>
<feature type="transmembrane region" description="Helical" evidence="6">
    <location>
        <begin position="115"/>
        <end position="136"/>
    </location>
</feature>
<accession>A0ABN3T0K5</accession>
<feature type="transmembrane region" description="Helical" evidence="6">
    <location>
        <begin position="284"/>
        <end position="308"/>
    </location>
</feature>
<sequence length="523" mass="54130">MTDFLTPPATPSAAPAPYRRRWPALAVILAGSVMEMLDSTVTSIAGPTIRAELGGGTSLIQWLGVAYALAMTAGLLVGGRLGDIAGRKRMFLIGAGGFVAGSLLCAIATGPETAIAARAMQGLFGACMIPQGLGMLKEMFPPRELQAAFGAMGPVMGLSAVGGPTLAGWLVDADLLGTGWRMIFLINLPIGLALLIAAIAFLPPGRPAPGVRLDLPGALLASCGALLLVFPLVQGREYGWPAWTFAMMAASVAVFTAFGWHEVRKSRSGGDPLIMPSLFRKRAFLGGMATGTIYFAAFSGFGLVFNLHLQLGLGFSPLRAAVAGIPLSVGMGVGMGVVQAVMRHGRKVLHAGAVTMTAGVLGLVPALDSQAGFWQLAPALLITGIGAGLIMGPYFDIVLAGVDPHETGSASGTLTTLQQVGGALGTAVLGTVFFSGLSEGPAAISDALWTVAAMIALTFLAGFLLPRHVRQGGTRLLTDRRGRMRRTSDRFWLICANPSRAGVGQRRPPPGSEGRPARDIMPL</sequence>
<dbReference type="RefSeq" id="WP_346153542.1">
    <property type="nucleotide sequence ID" value="NZ_BAAATE010000029.1"/>
</dbReference>
<dbReference type="InterPro" id="IPR020846">
    <property type="entry name" value="MFS_dom"/>
</dbReference>
<proteinExistence type="predicted"/>
<evidence type="ECO:0000256" key="3">
    <source>
        <dbReference type="ARBA" id="ARBA00022989"/>
    </source>
</evidence>
<evidence type="ECO:0000256" key="5">
    <source>
        <dbReference type="SAM" id="MobiDB-lite"/>
    </source>
</evidence>
<comment type="caution">
    <text evidence="8">The sequence shown here is derived from an EMBL/GenBank/DDBJ whole genome shotgun (WGS) entry which is preliminary data.</text>
</comment>